<name>U7D8E7_9BACT</name>
<evidence type="ECO:0000313" key="2">
    <source>
        <dbReference type="Proteomes" id="UP000017148"/>
    </source>
</evidence>
<reference evidence="1 2" key="1">
    <citation type="journal article" date="2013" name="Environ. Microbiol.">
        <title>Genome analysis of Chitinivibrio alkaliphilus gen. nov., sp. nov., a novel extremely haloalkaliphilic anaerobic chitinolytic bacterium from the candidate phylum Termite Group 3.</title>
        <authorList>
            <person name="Sorokin D.Y."/>
            <person name="Gumerov V.M."/>
            <person name="Rakitin A.L."/>
            <person name="Beletsky A.V."/>
            <person name="Damste J.S."/>
            <person name="Muyzer G."/>
            <person name="Mardanov A.V."/>
            <person name="Ravin N.V."/>
        </authorList>
    </citation>
    <scope>NUCLEOTIDE SEQUENCE [LARGE SCALE GENOMIC DNA]</scope>
    <source>
        <strain evidence="1 2">ACht1</strain>
    </source>
</reference>
<dbReference type="STRING" id="1313304.CALK_2468"/>
<evidence type="ECO:0000313" key="1">
    <source>
        <dbReference type="EMBL" id="ERP30705.1"/>
    </source>
</evidence>
<dbReference type="OrthoDB" id="9793330at2"/>
<organism evidence="1 2">
    <name type="scientific">Chitinivibrio alkaliphilus ACht1</name>
    <dbReference type="NCBI Taxonomy" id="1313304"/>
    <lineage>
        <taxon>Bacteria</taxon>
        <taxon>Pseudomonadati</taxon>
        <taxon>Fibrobacterota</taxon>
        <taxon>Chitinivibrionia</taxon>
        <taxon>Chitinivibrionales</taxon>
        <taxon>Chitinivibrionaceae</taxon>
        <taxon>Chitinivibrio</taxon>
    </lineage>
</organism>
<keyword evidence="2" id="KW-1185">Reference proteome</keyword>
<accession>U7D8E7</accession>
<proteinExistence type="predicted"/>
<sequence>MTETFFTLIENRIIATGRDTRYSLGAYELVATAMEFYRAKTDTAGHLSAQQIVSSLAELAFAKYGAMGEEVLTHAGIETPIDVGNIIYNLIDIELFRKDTEDSLDDFHRCAPLFDGLTRRSLYTINREHIKIIKDS</sequence>
<dbReference type="RefSeq" id="WP_022637803.1">
    <property type="nucleotide sequence ID" value="NZ_ASJR01000039.1"/>
</dbReference>
<dbReference type="Proteomes" id="UP000017148">
    <property type="component" value="Unassembled WGS sequence"/>
</dbReference>
<gene>
    <name evidence="1" type="ORF">CALK_2468</name>
</gene>
<dbReference type="EMBL" id="ASJR01000039">
    <property type="protein sequence ID" value="ERP30705.1"/>
    <property type="molecule type" value="Genomic_DNA"/>
</dbReference>
<dbReference type="InterPro" id="IPR026406">
    <property type="entry name" value="Ver/Plancto_CHP"/>
</dbReference>
<comment type="caution">
    <text evidence="1">The sequence shown here is derived from an EMBL/GenBank/DDBJ whole genome shotgun (WGS) entry which is preliminary data.</text>
</comment>
<protein>
    <submittedName>
        <fullName evidence="1">Uncharacterized protein</fullName>
    </submittedName>
</protein>
<dbReference type="AlphaFoldDB" id="U7D8E7"/>
<dbReference type="NCBIfam" id="TIGR04138">
    <property type="entry name" value="Plancto_Ver_chp"/>
    <property type="match status" value="1"/>
</dbReference>